<comment type="caution">
    <text evidence="2">The sequence shown here is derived from an EMBL/GenBank/DDBJ whole genome shotgun (WGS) entry which is preliminary data.</text>
</comment>
<dbReference type="AlphaFoldDB" id="A0AAE0WPK3"/>
<keyword evidence="3" id="KW-1185">Reference proteome</keyword>
<organism evidence="2 3">
    <name type="scientific">Recurvomyces mirabilis</name>
    <dbReference type="NCBI Taxonomy" id="574656"/>
    <lineage>
        <taxon>Eukaryota</taxon>
        <taxon>Fungi</taxon>
        <taxon>Dikarya</taxon>
        <taxon>Ascomycota</taxon>
        <taxon>Pezizomycotina</taxon>
        <taxon>Dothideomycetes</taxon>
        <taxon>Dothideomycetidae</taxon>
        <taxon>Mycosphaerellales</taxon>
        <taxon>Teratosphaeriaceae</taxon>
        <taxon>Recurvomyces</taxon>
    </lineage>
</organism>
<dbReference type="Proteomes" id="UP001274830">
    <property type="component" value="Unassembled WGS sequence"/>
</dbReference>
<feature type="compositionally biased region" description="Polar residues" evidence="1">
    <location>
        <begin position="444"/>
        <end position="453"/>
    </location>
</feature>
<sequence>MASQYASFLKSPTTSLLAADASLVYITTTTEIKEPNAILKHLQSQQKLLDKKNEKILNTIAGQDGLCLETETTLLFKMGGGAYLPGIDENLLDEKLVTFPVMHIVRFDEAQKIKQIRLYWDQGTLLKQVEAIGRTGRNWPIRDGSSQLDAINKSLNAGGRVTDVEGSTASAPRKQSDVVINQHKKRESVSATRDPHASLNLFQSRDPNEDGPRKFDGPVTAPRETYKDITRDLAEIVGNENVGPGSANRDPSPSKQDGFYPKAGAGKTHNVNRLFDDNETTGAPPSPQRKKVFQDKNNHFEFGGGEDAPEHFRPGRGGKHNNNTQIDFTAFSVSPSVKGKSRPAYDRQWGPGVQEDDPPSPIKRPVVHAPRPDADPHFALADDSPAPEKQKSFARHKGMGLYQDPLQDDSRTAIGKNSHSRANAFEPHYSMADSSPADGHKTQHNATAKSNAARNDMDANWSFDTPVKEKAIYKTAGNGMGGRRDEDRGWGIGDESDPEVNGTVGDKMRARRGKQARAGAPGHAGY</sequence>
<dbReference type="EMBL" id="JAUTXT010000014">
    <property type="protein sequence ID" value="KAK3675455.1"/>
    <property type="molecule type" value="Genomic_DNA"/>
</dbReference>
<feature type="compositionally biased region" description="Basic and acidic residues" evidence="1">
    <location>
        <begin position="206"/>
        <end position="216"/>
    </location>
</feature>
<dbReference type="InterPro" id="IPR032710">
    <property type="entry name" value="NTF2-like_dom_sf"/>
</dbReference>
<evidence type="ECO:0000256" key="1">
    <source>
        <dbReference type="SAM" id="MobiDB-lite"/>
    </source>
</evidence>
<feature type="compositionally biased region" description="Low complexity" evidence="1">
    <location>
        <begin position="516"/>
        <end position="526"/>
    </location>
</feature>
<evidence type="ECO:0000313" key="2">
    <source>
        <dbReference type="EMBL" id="KAK3675455.1"/>
    </source>
</evidence>
<feature type="compositionally biased region" description="Polar residues" evidence="1">
    <location>
        <begin position="320"/>
        <end position="335"/>
    </location>
</feature>
<accession>A0AAE0WPK3</accession>
<dbReference type="SUPFAM" id="SSF54427">
    <property type="entry name" value="NTF2-like"/>
    <property type="match status" value="1"/>
</dbReference>
<dbReference type="Gene3D" id="3.10.450.50">
    <property type="match status" value="1"/>
</dbReference>
<evidence type="ECO:0000313" key="3">
    <source>
        <dbReference type="Proteomes" id="UP001274830"/>
    </source>
</evidence>
<feature type="region of interest" description="Disordered" evidence="1">
    <location>
        <begin position="184"/>
        <end position="224"/>
    </location>
</feature>
<name>A0AAE0WPK3_9PEZI</name>
<feature type="region of interest" description="Disordered" evidence="1">
    <location>
        <begin position="237"/>
        <end position="526"/>
    </location>
</feature>
<protein>
    <submittedName>
        <fullName evidence="2">Uncharacterized protein</fullName>
    </submittedName>
</protein>
<proteinExistence type="predicted"/>
<reference evidence="2" key="1">
    <citation type="submission" date="2023-07" db="EMBL/GenBank/DDBJ databases">
        <title>Black Yeasts Isolated from many extreme environments.</title>
        <authorList>
            <person name="Coleine C."/>
            <person name="Stajich J.E."/>
            <person name="Selbmann L."/>
        </authorList>
    </citation>
    <scope>NUCLEOTIDE SEQUENCE</scope>
    <source>
        <strain evidence="2">CCFEE 5485</strain>
    </source>
</reference>
<gene>
    <name evidence="2" type="ORF">LTR78_004538</name>
</gene>